<keyword evidence="1" id="KW-0805">Transcription regulation</keyword>
<name>A0ABU3V5K3_9ACTN</name>
<dbReference type="Gene3D" id="1.10.10.10">
    <property type="entry name" value="Winged helix-like DNA-binding domain superfamily/Winged helix DNA-binding domain"/>
    <property type="match status" value="1"/>
</dbReference>
<dbReference type="SUPFAM" id="SSF46785">
    <property type="entry name" value="Winged helix' DNA-binding domain"/>
    <property type="match status" value="1"/>
</dbReference>
<evidence type="ECO:0000313" key="6">
    <source>
        <dbReference type="EMBL" id="MDU9001442.1"/>
    </source>
</evidence>
<dbReference type="Proteomes" id="UP001257627">
    <property type="component" value="Unassembled WGS sequence"/>
</dbReference>
<evidence type="ECO:0000256" key="3">
    <source>
        <dbReference type="ARBA" id="ARBA00023163"/>
    </source>
</evidence>
<dbReference type="Gene3D" id="3.40.30.10">
    <property type="entry name" value="Glutaredoxin"/>
    <property type="match status" value="1"/>
</dbReference>
<protein>
    <submittedName>
        <fullName evidence="6">Winged helix-turn-helix transcriptional regulator</fullName>
    </submittedName>
</protein>
<comment type="caution">
    <text evidence="6">The sequence shown here is derived from an EMBL/GenBank/DDBJ whole genome shotgun (WGS) entry which is preliminary data.</text>
</comment>
<proteinExistence type="predicted"/>
<dbReference type="SUPFAM" id="SSF52833">
    <property type="entry name" value="Thioredoxin-like"/>
    <property type="match status" value="1"/>
</dbReference>
<geneLocation type="plasmid" evidence="6">
    <name>unnamed1</name>
</geneLocation>
<dbReference type="Pfam" id="PF01638">
    <property type="entry name" value="HxlR"/>
    <property type="match status" value="1"/>
</dbReference>
<keyword evidence="2" id="KW-0238">DNA-binding</keyword>
<evidence type="ECO:0000256" key="1">
    <source>
        <dbReference type="ARBA" id="ARBA00023015"/>
    </source>
</evidence>
<dbReference type="InterPro" id="IPR036390">
    <property type="entry name" value="WH_DNA-bd_sf"/>
</dbReference>
<dbReference type="InterPro" id="IPR013766">
    <property type="entry name" value="Thioredoxin_domain"/>
</dbReference>
<dbReference type="InterPro" id="IPR000866">
    <property type="entry name" value="AhpC/TSA"/>
</dbReference>
<accession>A0ABU3V5K3</accession>
<dbReference type="InterPro" id="IPR036388">
    <property type="entry name" value="WH-like_DNA-bd_sf"/>
</dbReference>
<keyword evidence="7" id="KW-1185">Reference proteome</keyword>
<feature type="domain" description="Thioredoxin" evidence="5">
    <location>
        <begin position="126"/>
        <end position="296"/>
    </location>
</feature>
<keyword evidence="3" id="KW-0804">Transcription</keyword>
<dbReference type="CDD" id="cd03017">
    <property type="entry name" value="PRX_BCP"/>
    <property type="match status" value="1"/>
</dbReference>
<gene>
    <name evidence="6" type="ORF">PU648_56310</name>
</gene>
<evidence type="ECO:0000313" key="7">
    <source>
        <dbReference type="Proteomes" id="UP001257627"/>
    </source>
</evidence>
<dbReference type="PANTHER" id="PTHR33204:SF18">
    <property type="entry name" value="TRANSCRIPTIONAL REGULATORY PROTEIN"/>
    <property type="match status" value="1"/>
</dbReference>
<dbReference type="PROSITE" id="PS51352">
    <property type="entry name" value="THIOREDOXIN_2"/>
    <property type="match status" value="1"/>
</dbReference>
<dbReference type="PROSITE" id="PS51118">
    <property type="entry name" value="HTH_HXLR"/>
    <property type="match status" value="1"/>
</dbReference>
<dbReference type="Pfam" id="PF00578">
    <property type="entry name" value="AhpC-TSA"/>
    <property type="match status" value="1"/>
</dbReference>
<keyword evidence="6" id="KW-0614">Plasmid</keyword>
<sequence>MSPRRVADDACGIAQAAAVVGDWWSLLVLREIARGHVRFDRLADELAVSRKVLAERLRTLTDHHVLERRRYQDRPPRYEYVLTEQGRGLVPVLVTLQDWADRWLLGDGTLTGHAPDEGAEAHRVAALVGEVVPAHLRLPGTDGHEHDPVAADARATVLFAYPATGVPGIPAELSGPQVPGSAGCTLENRQFRAAWPQFQAAGISVHGVSTQSAPEQAVFQQAEGLPFPLLSDDRLQLTAALRLPTFRAGQNLRIKRLILVIGPDRVVRHAHFPVSDIPAAISDALALAKAIGQGLAAEPGLAQVPGIAQLA</sequence>
<reference evidence="6 7" key="1">
    <citation type="submission" date="2023-02" db="EMBL/GenBank/DDBJ databases">
        <authorList>
            <person name="Maleckis M."/>
        </authorList>
    </citation>
    <scope>NUCLEOTIDE SEQUENCE [LARGE SCALE GENOMIC DNA]</scope>
    <source>
        <strain evidence="6 7">P8-A2</strain>
        <plasmid evidence="6">unnamed1</plasmid>
    </source>
</reference>
<dbReference type="InterPro" id="IPR036249">
    <property type="entry name" value="Thioredoxin-like_sf"/>
</dbReference>
<dbReference type="InterPro" id="IPR002577">
    <property type="entry name" value="HTH_HxlR"/>
</dbReference>
<organism evidence="6 7">
    <name type="scientific">Streptomyces mirabilis</name>
    <dbReference type="NCBI Taxonomy" id="68239"/>
    <lineage>
        <taxon>Bacteria</taxon>
        <taxon>Bacillati</taxon>
        <taxon>Actinomycetota</taxon>
        <taxon>Actinomycetes</taxon>
        <taxon>Kitasatosporales</taxon>
        <taxon>Streptomycetaceae</taxon>
        <taxon>Streptomyces</taxon>
    </lineage>
</organism>
<evidence type="ECO:0000256" key="2">
    <source>
        <dbReference type="ARBA" id="ARBA00023125"/>
    </source>
</evidence>
<dbReference type="RefSeq" id="WP_266944394.1">
    <property type="nucleotide sequence ID" value="NZ_JAPEMK010000002.1"/>
</dbReference>
<evidence type="ECO:0000259" key="5">
    <source>
        <dbReference type="PROSITE" id="PS51352"/>
    </source>
</evidence>
<evidence type="ECO:0000259" key="4">
    <source>
        <dbReference type="PROSITE" id="PS51118"/>
    </source>
</evidence>
<dbReference type="PANTHER" id="PTHR33204">
    <property type="entry name" value="TRANSCRIPTIONAL REGULATOR, MARR FAMILY"/>
    <property type="match status" value="1"/>
</dbReference>
<dbReference type="EMBL" id="JARAKF010000003">
    <property type="protein sequence ID" value="MDU9001442.1"/>
    <property type="molecule type" value="Genomic_DNA"/>
</dbReference>
<feature type="domain" description="HTH hxlR-type" evidence="4">
    <location>
        <begin position="11"/>
        <end position="108"/>
    </location>
</feature>